<gene>
    <name evidence="1" type="ORF">QYM36_003052</name>
</gene>
<dbReference type="PANTHER" id="PTHR23227">
    <property type="entry name" value="BUCENTAUR RELATED"/>
    <property type="match status" value="1"/>
</dbReference>
<evidence type="ECO:0000313" key="2">
    <source>
        <dbReference type="Proteomes" id="UP001187531"/>
    </source>
</evidence>
<feature type="non-terminal residue" evidence="1">
    <location>
        <position position="1"/>
    </location>
</feature>
<organism evidence="1 2">
    <name type="scientific">Artemia franciscana</name>
    <name type="common">Brine shrimp</name>
    <name type="synonym">Artemia sanfranciscana</name>
    <dbReference type="NCBI Taxonomy" id="6661"/>
    <lineage>
        <taxon>Eukaryota</taxon>
        <taxon>Metazoa</taxon>
        <taxon>Ecdysozoa</taxon>
        <taxon>Arthropoda</taxon>
        <taxon>Crustacea</taxon>
        <taxon>Branchiopoda</taxon>
        <taxon>Anostraca</taxon>
        <taxon>Artemiidae</taxon>
        <taxon>Artemia</taxon>
    </lineage>
</organism>
<proteinExistence type="predicted"/>
<reference evidence="1" key="1">
    <citation type="submission" date="2023-07" db="EMBL/GenBank/DDBJ databases">
        <title>Chromosome-level genome assembly of Artemia franciscana.</title>
        <authorList>
            <person name="Jo E."/>
        </authorList>
    </citation>
    <scope>NUCLEOTIDE SEQUENCE</scope>
    <source>
        <tissue evidence="1">Whole body</tissue>
    </source>
</reference>
<evidence type="ECO:0000313" key="1">
    <source>
        <dbReference type="EMBL" id="KAK2722734.1"/>
    </source>
</evidence>
<dbReference type="SUPFAM" id="SSF56219">
    <property type="entry name" value="DNase I-like"/>
    <property type="match status" value="1"/>
</dbReference>
<dbReference type="EMBL" id="JAVRJZ010000005">
    <property type="protein sequence ID" value="KAK2722734.1"/>
    <property type="molecule type" value="Genomic_DNA"/>
</dbReference>
<comment type="caution">
    <text evidence="1">The sequence shown here is derived from an EMBL/GenBank/DDBJ whole genome shotgun (WGS) entry which is preliminary data.</text>
</comment>
<dbReference type="AlphaFoldDB" id="A0AA88I7C9"/>
<protein>
    <submittedName>
        <fullName evidence="1">Uncharacterized protein</fullName>
    </submittedName>
</protein>
<dbReference type="Proteomes" id="UP001187531">
    <property type="component" value="Unassembled WGS sequence"/>
</dbReference>
<keyword evidence="2" id="KW-1185">Reference proteome</keyword>
<dbReference type="PANTHER" id="PTHR23227:SF67">
    <property type="entry name" value="CRANIOFACIAL DEVELOPMENT PROTEIN 2-LIKE"/>
    <property type="match status" value="1"/>
</dbReference>
<accession>A0AA88I7C9</accession>
<name>A0AA88I7C9_ARTSF</name>
<dbReference type="InterPro" id="IPR027124">
    <property type="entry name" value="Swc5/CFDP1/2"/>
</dbReference>
<dbReference type="InterPro" id="IPR036691">
    <property type="entry name" value="Endo/exonu/phosph_ase_sf"/>
</dbReference>
<dbReference type="CDD" id="cd09076">
    <property type="entry name" value="L1-EN"/>
    <property type="match status" value="1"/>
</dbReference>
<sequence length="322" mass="36291">MRTLDKFRIDIAGLSETRLIGFGTLNSETYPILYSGLETRKEAGVGMALSSQAKKCLVDWEPINERILCARFATSQAKLTVIVEYAPTNDTVDQTKDDFYRVLSNVFAKVHRHDIVTLCGDFNAKVGSDASYSPAILGKHGLGEINDNGVRLIDFCATHELIVGASWFPNKHIHKYTWNLPDGHPEFVFLLKERVCALVIKLFSPNVKHQSRSSPAQQAASQDKPYYPVSLRLLRLVTVLVQKYYKILKGDASLCENYRPISSGNCLGKILDKILNKRLELWLDERQILKEEQAGFRKGYSPSDRMFVLNALISKYCKGNGK</sequence>
<dbReference type="Gene3D" id="3.60.10.10">
    <property type="entry name" value="Endonuclease/exonuclease/phosphatase"/>
    <property type="match status" value="1"/>
</dbReference>